<reference evidence="2 3" key="1">
    <citation type="submission" date="2018-11" db="EMBL/GenBank/DDBJ databases">
        <title>Erythrobacter spongiae sp. nov., isolated from a marine sponge.</title>
        <authorList>
            <person name="Zhuang L."/>
            <person name="Luo L."/>
        </authorList>
    </citation>
    <scope>NUCLEOTIDE SEQUENCE [LARGE SCALE GENOMIC DNA]</scope>
    <source>
        <strain evidence="2 3">HN-E23</strain>
    </source>
</reference>
<dbReference type="AlphaFoldDB" id="A0A3N5CUQ7"/>
<organism evidence="2 3">
    <name type="scientific">Aurantiacibacter spongiae</name>
    <dbReference type="NCBI Taxonomy" id="2488860"/>
    <lineage>
        <taxon>Bacteria</taxon>
        <taxon>Pseudomonadati</taxon>
        <taxon>Pseudomonadota</taxon>
        <taxon>Alphaproteobacteria</taxon>
        <taxon>Sphingomonadales</taxon>
        <taxon>Erythrobacteraceae</taxon>
        <taxon>Aurantiacibacter</taxon>
    </lineage>
</organism>
<gene>
    <name evidence="2" type="ORF">EG799_05800</name>
</gene>
<name>A0A3N5CUQ7_9SPHN</name>
<dbReference type="InterPro" id="IPR027417">
    <property type="entry name" value="P-loop_NTPase"/>
</dbReference>
<dbReference type="SUPFAM" id="SSF52540">
    <property type="entry name" value="P-loop containing nucleoside triphosphate hydrolases"/>
    <property type="match status" value="1"/>
</dbReference>
<dbReference type="RefSeq" id="WP_123879378.1">
    <property type="nucleotide sequence ID" value="NZ_RPFZ01000001.1"/>
</dbReference>
<evidence type="ECO:0000313" key="3">
    <source>
        <dbReference type="Proteomes" id="UP000275232"/>
    </source>
</evidence>
<evidence type="ECO:0000256" key="1">
    <source>
        <dbReference type="SAM" id="MobiDB-lite"/>
    </source>
</evidence>
<dbReference type="Pfam" id="PF13469">
    <property type="entry name" value="Sulfotransfer_3"/>
    <property type="match status" value="1"/>
</dbReference>
<keyword evidence="2" id="KW-0808">Transferase</keyword>
<accession>A0A3N5CUQ7</accession>
<dbReference type="Gene3D" id="3.40.50.300">
    <property type="entry name" value="P-loop containing nucleotide triphosphate hydrolases"/>
    <property type="match status" value="1"/>
</dbReference>
<keyword evidence="3" id="KW-1185">Reference proteome</keyword>
<feature type="region of interest" description="Disordered" evidence="1">
    <location>
        <begin position="1"/>
        <end position="23"/>
    </location>
</feature>
<dbReference type="OrthoDB" id="7062607at2"/>
<comment type="caution">
    <text evidence="2">The sequence shown here is derived from an EMBL/GenBank/DDBJ whole genome shotgun (WGS) entry which is preliminary data.</text>
</comment>
<dbReference type="EMBL" id="RPFZ01000001">
    <property type="protein sequence ID" value="RPF71180.1"/>
    <property type="molecule type" value="Genomic_DNA"/>
</dbReference>
<protein>
    <submittedName>
        <fullName evidence="2">Sulfotransferase</fullName>
    </submittedName>
</protein>
<dbReference type="GO" id="GO:0016740">
    <property type="term" value="F:transferase activity"/>
    <property type="evidence" value="ECO:0007669"/>
    <property type="project" value="UniProtKB-KW"/>
</dbReference>
<sequence>MARTAAHDTLALEPERAGDVPGASSGRGMAHAIAAAPVTVVYIAGYGRSGTTLLDISLGAAEDVASCGELATLARHVWHEGEFCACGETVRDCAQWRDIVADWMPGDSDSGLAELARLQRPREAMISPARWSDRHVPGRSSERFARVTGDLYRRIAARTGKSIVIDSSKLPGRGLALADMPGIALYVVHMTRDARGVVWSLRKPHKIDKEAGVQRELRPKPLLYAAARWALVNRAAEALAQKVGPDRSMRVRYEDFVADPQGTVRAILTMVRGRPSRDPVLDAQGRVFPGHQMAGSRHRMAPSIRFRADESWKRDMPARERRIVTAATRPMLAAYGYI</sequence>
<evidence type="ECO:0000313" key="2">
    <source>
        <dbReference type="EMBL" id="RPF71180.1"/>
    </source>
</evidence>
<proteinExistence type="predicted"/>
<dbReference type="Proteomes" id="UP000275232">
    <property type="component" value="Unassembled WGS sequence"/>
</dbReference>